<feature type="region of interest" description="Disordered" evidence="1">
    <location>
        <begin position="211"/>
        <end position="238"/>
    </location>
</feature>
<organism evidence="2 3">
    <name type="scientific">Mycena belliarum</name>
    <dbReference type="NCBI Taxonomy" id="1033014"/>
    <lineage>
        <taxon>Eukaryota</taxon>
        <taxon>Fungi</taxon>
        <taxon>Dikarya</taxon>
        <taxon>Basidiomycota</taxon>
        <taxon>Agaricomycotina</taxon>
        <taxon>Agaricomycetes</taxon>
        <taxon>Agaricomycetidae</taxon>
        <taxon>Agaricales</taxon>
        <taxon>Marasmiineae</taxon>
        <taxon>Mycenaceae</taxon>
        <taxon>Mycena</taxon>
    </lineage>
</organism>
<reference evidence="2" key="1">
    <citation type="submission" date="2023-03" db="EMBL/GenBank/DDBJ databases">
        <title>Massive genome expansion in bonnet fungi (Mycena s.s.) driven by repeated elements and novel gene families across ecological guilds.</title>
        <authorList>
            <consortium name="Lawrence Berkeley National Laboratory"/>
            <person name="Harder C.B."/>
            <person name="Miyauchi S."/>
            <person name="Viragh M."/>
            <person name="Kuo A."/>
            <person name="Thoen E."/>
            <person name="Andreopoulos B."/>
            <person name="Lu D."/>
            <person name="Skrede I."/>
            <person name="Drula E."/>
            <person name="Henrissat B."/>
            <person name="Morin E."/>
            <person name="Kohler A."/>
            <person name="Barry K."/>
            <person name="LaButti K."/>
            <person name="Morin E."/>
            <person name="Salamov A."/>
            <person name="Lipzen A."/>
            <person name="Mereny Z."/>
            <person name="Hegedus B."/>
            <person name="Baldrian P."/>
            <person name="Stursova M."/>
            <person name="Weitz H."/>
            <person name="Taylor A."/>
            <person name="Grigoriev I.V."/>
            <person name="Nagy L.G."/>
            <person name="Martin F."/>
            <person name="Kauserud H."/>
        </authorList>
    </citation>
    <scope>NUCLEOTIDE SEQUENCE</scope>
    <source>
        <strain evidence="2">CBHHK173m</strain>
    </source>
</reference>
<name>A0AAD6XXH2_9AGAR</name>
<evidence type="ECO:0000313" key="3">
    <source>
        <dbReference type="Proteomes" id="UP001222325"/>
    </source>
</evidence>
<accession>A0AAD6XXH2</accession>
<evidence type="ECO:0000256" key="1">
    <source>
        <dbReference type="SAM" id="MobiDB-lite"/>
    </source>
</evidence>
<keyword evidence="3" id="KW-1185">Reference proteome</keyword>
<proteinExistence type="predicted"/>
<protein>
    <submittedName>
        <fullName evidence="2">Uncharacterized protein</fullName>
    </submittedName>
</protein>
<dbReference type="EMBL" id="JARJCN010000002">
    <property type="protein sequence ID" value="KAJ7103143.1"/>
    <property type="molecule type" value="Genomic_DNA"/>
</dbReference>
<sequence>MLRTTETLATRSNIAVSAPSIDLSLQAPRDYTCHALRCSPNSRCRQLLSHAIQYPTTTRLRLQKITSSLFAPTRHTTPSNHLEAVLARVHCCIDIYHPRGSHSRCPAIQLNHKAHLPRCPLSKNLAHELLLRHTSPAYDEHRPIIPGQDCRSSHIVARLQACPRICDVARLPACHSCRIWSSTSWASQPSRCTQATPLRIYFRAAFQGSPRVSDVPNPPTRRQHLRLSRYQPTPTTND</sequence>
<gene>
    <name evidence="2" type="ORF">B0H15DRAFT_196667</name>
</gene>
<dbReference type="AlphaFoldDB" id="A0AAD6XXH2"/>
<dbReference type="Proteomes" id="UP001222325">
    <property type="component" value="Unassembled WGS sequence"/>
</dbReference>
<comment type="caution">
    <text evidence="2">The sequence shown here is derived from an EMBL/GenBank/DDBJ whole genome shotgun (WGS) entry which is preliminary data.</text>
</comment>
<evidence type="ECO:0000313" key="2">
    <source>
        <dbReference type="EMBL" id="KAJ7103143.1"/>
    </source>
</evidence>